<feature type="region of interest" description="Disordered" evidence="1">
    <location>
        <begin position="16"/>
        <end position="46"/>
    </location>
</feature>
<reference evidence="2" key="1">
    <citation type="journal article" date="2022" name="Int. J. Mol. Sci.">
        <title>Draft Genome of Tanacetum Coccineum: Genomic Comparison of Closely Related Tanacetum-Family Plants.</title>
        <authorList>
            <person name="Yamashiro T."/>
            <person name="Shiraishi A."/>
            <person name="Nakayama K."/>
            <person name="Satake H."/>
        </authorList>
    </citation>
    <scope>NUCLEOTIDE SEQUENCE</scope>
</reference>
<accession>A0ABQ5B705</accession>
<evidence type="ECO:0000313" key="3">
    <source>
        <dbReference type="Proteomes" id="UP001151760"/>
    </source>
</evidence>
<keyword evidence="3" id="KW-1185">Reference proteome</keyword>
<dbReference type="Proteomes" id="UP001151760">
    <property type="component" value="Unassembled WGS sequence"/>
</dbReference>
<evidence type="ECO:0000313" key="2">
    <source>
        <dbReference type="EMBL" id="GJT09303.1"/>
    </source>
</evidence>
<name>A0ABQ5B705_9ASTR</name>
<organism evidence="2 3">
    <name type="scientific">Tanacetum coccineum</name>
    <dbReference type="NCBI Taxonomy" id="301880"/>
    <lineage>
        <taxon>Eukaryota</taxon>
        <taxon>Viridiplantae</taxon>
        <taxon>Streptophyta</taxon>
        <taxon>Embryophyta</taxon>
        <taxon>Tracheophyta</taxon>
        <taxon>Spermatophyta</taxon>
        <taxon>Magnoliopsida</taxon>
        <taxon>eudicotyledons</taxon>
        <taxon>Gunneridae</taxon>
        <taxon>Pentapetalae</taxon>
        <taxon>asterids</taxon>
        <taxon>campanulids</taxon>
        <taxon>Asterales</taxon>
        <taxon>Asteraceae</taxon>
        <taxon>Asteroideae</taxon>
        <taxon>Anthemideae</taxon>
        <taxon>Anthemidinae</taxon>
        <taxon>Tanacetum</taxon>
    </lineage>
</organism>
<sequence length="68" mass="7702">MYIINYLTLDVNEADGESVDDDKNESIKEFENNNNETVADGSEDEFENEDVELEILQVPKSQKGTCLT</sequence>
<reference evidence="2" key="2">
    <citation type="submission" date="2022-01" db="EMBL/GenBank/DDBJ databases">
        <authorList>
            <person name="Yamashiro T."/>
            <person name="Shiraishi A."/>
            <person name="Satake H."/>
            <person name="Nakayama K."/>
        </authorList>
    </citation>
    <scope>NUCLEOTIDE SEQUENCE</scope>
</reference>
<proteinExistence type="predicted"/>
<dbReference type="EMBL" id="BQNB010012897">
    <property type="protein sequence ID" value="GJT09303.1"/>
    <property type="molecule type" value="Genomic_DNA"/>
</dbReference>
<gene>
    <name evidence="2" type="ORF">Tco_0856345</name>
</gene>
<evidence type="ECO:0000256" key="1">
    <source>
        <dbReference type="SAM" id="MobiDB-lite"/>
    </source>
</evidence>
<protein>
    <submittedName>
        <fullName evidence="2">Uncharacterized protein</fullName>
    </submittedName>
</protein>
<comment type="caution">
    <text evidence="2">The sequence shown here is derived from an EMBL/GenBank/DDBJ whole genome shotgun (WGS) entry which is preliminary data.</text>
</comment>